<evidence type="ECO:0000313" key="2">
    <source>
        <dbReference type="EMBL" id="RJY10536.1"/>
    </source>
</evidence>
<dbReference type="Pfam" id="PF08388">
    <property type="entry name" value="GIIM"/>
    <property type="match status" value="1"/>
</dbReference>
<dbReference type="EMBL" id="QYYH01000102">
    <property type="protein sequence ID" value="RJY10536.1"/>
    <property type="molecule type" value="Genomic_DNA"/>
</dbReference>
<reference evidence="2 3" key="1">
    <citation type="submission" date="2018-09" db="EMBL/GenBank/DDBJ databases">
        <title>Phylogeny of the Shewanellaceae, and recommendation for two new genera, Pseudoshewanella and Parashewanella.</title>
        <authorList>
            <person name="Wang G."/>
        </authorList>
    </citation>
    <scope>NUCLEOTIDE SEQUENCE [LARGE SCALE GENOMIC DNA]</scope>
    <source>
        <strain evidence="2 3">KCTC 22492</strain>
    </source>
</reference>
<name>A0A3A6TCZ7_9GAMM</name>
<dbReference type="InterPro" id="IPR013597">
    <property type="entry name" value="Mat_intron_G2"/>
</dbReference>
<dbReference type="Proteomes" id="UP000273022">
    <property type="component" value="Unassembled WGS sequence"/>
</dbReference>
<comment type="caution">
    <text evidence="2">The sequence shown here is derived from an EMBL/GenBank/DDBJ whole genome shotgun (WGS) entry which is preliminary data.</text>
</comment>
<protein>
    <recommendedName>
        <fullName evidence="1">Group II intron maturase-specific domain-containing protein</fullName>
    </recommendedName>
</protein>
<accession>A0A3A6TCZ7</accession>
<evidence type="ECO:0000259" key="1">
    <source>
        <dbReference type="Pfam" id="PF08388"/>
    </source>
</evidence>
<keyword evidence="3" id="KW-1185">Reference proteome</keyword>
<organism evidence="2 3">
    <name type="scientific">Parashewanella spongiae</name>
    <dbReference type="NCBI Taxonomy" id="342950"/>
    <lineage>
        <taxon>Bacteria</taxon>
        <taxon>Pseudomonadati</taxon>
        <taxon>Pseudomonadota</taxon>
        <taxon>Gammaproteobacteria</taxon>
        <taxon>Alteromonadales</taxon>
        <taxon>Shewanellaceae</taxon>
        <taxon>Parashewanella</taxon>
    </lineage>
</organism>
<sequence length="161" mass="19093">METDKYYKIAPFAPFIKPIQLIINDLFMLFVDLKDLHPFDFLGFNFQRITGLIKGTSYIKIQASKKSQTKLKNKIRDIVKHRTSNTLGVLINKVNQVLRGWKHYFGGIGYPRGVFFRINGFVVNRFYRWHRRLSQRRSKYLSRGAYEKLRQAGLEYLPTTR</sequence>
<proteinExistence type="predicted"/>
<dbReference type="AlphaFoldDB" id="A0A3A6TCZ7"/>
<gene>
    <name evidence="2" type="ORF">D5R81_14575</name>
</gene>
<evidence type="ECO:0000313" key="3">
    <source>
        <dbReference type="Proteomes" id="UP000273022"/>
    </source>
</evidence>
<feature type="domain" description="Group II intron maturase-specific" evidence="1">
    <location>
        <begin position="70"/>
        <end position="140"/>
    </location>
</feature>